<dbReference type="Proteomes" id="UP000053237">
    <property type="component" value="Unassembled WGS sequence"/>
</dbReference>
<reference evidence="1 2" key="1">
    <citation type="submission" date="2012-05" db="EMBL/GenBank/DDBJ databases">
        <title>Recombination and specialization in a pathogen metapopulation.</title>
        <authorList>
            <person name="Gardiner A."/>
            <person name="Kemen E."/>
            <person name="Schultz-Larsen T."/>
            <person name="MacLean D."/>
            <person name="Van Oosterhout C."/>
            <person name="Jones J.D.G."/>
        </authorList>
    </citation>
    <scope>NUCLEOTIDE SEQUENCE [LARGE SCALE GENOMIC DNA]</scope>
    <source>
        <strain evidence="1 2">Ac Nc2</strain>
    </source>
</reference>
<evidence type="ECO:0000313" key="1">
    <source>
        <dbReference type="EMBL" id="CCI41805.1"/>
    </source>
</evidence>
<dbReference type="InterPro" id="IPR011333">
    <property type="entry name" value="SKP1/BTB/POZ_sf"/>
</dbReference>
<evidence type="ECO:0000313" key="2">
    <source>
        <dbReference type="Proteomes" id="UP000053237"/>
    </source>
</evidence>
<dbReference type="STRING" id="65357.A0A024G666"/>
<dbReference type="InterPro" id="IPR000225">
    <property type="entry name" value="Armadillo"/>
</dbReference>
<proteinExistence type="predicted"/>
<name>A0A024G666_9STRA</name>
<gene>
    <name evidence="1" type="ORF">BN9_025890</name>
</gene>
<protein>
    <submittedName>
        <fullName evidence="1">Uncharacterized protein</fullName>
    </submittedName>
</protein>
<dbReference type="Gene3D" id="3.30.710.10">
    <property type="entry name" value="Potassium Channel Kv1.1, Chain A"/>
    <property type="match status" value="1"/>
</dbReference>
<dbReference type="InterPro" id="IPR011989">
    <property type="entry name" value="ARM-like"/>
</dbReference>
<keyword evidence="2" id="KW-1185">Reference proteome</keyword>
<dbReference type="InterPro" id="IPR016024">
    <property type="entry name" value="ARM-type_fold"/>
</dbReference>
<dbReference type="InParanoid" id="A0A024G666"/>
<organism evidence="1 2">
    <name type="scientific">Albugo candida</name>
    <dbReference type="NCBI Taxonomy" id="65357"/>
    <lineage>
        <taxon>Eukaryota</taxon>
        <taxon>Sar</taxon>
        <taxon>Stramenopiles</taxon>
        <taxon>Oomycota</taxon>
        <taxon>Peronosporomycetes</taxon>
        <taxon>Albuginales</taxon>
        <taxon>Albuginaceae</taxon>
        <taxon>Albugo</taxon>
    </lineage>
</organism>
<dbReference type="AlphaFoldDB" id="A0A024G666"/>
<sequence length="275" mass="30713">MSRAVIDGAERKARLCDKCVKNSVPGLLTLLRSPILTNKRKAVIALKSLMENESNHEYLTRLGGLPHLFAAMHCGDETIATDAAGAICALSTSVPSTLQMVLEGAVLQLLEVSENSSTWPCCLRALRNIWKQVNRPSFRRMLYAVARITSYTSVELRSNVLLTFVHMMDTDEVSTLLEEGLLVVLYLMLQSEHIFPRCAAAHAIKHLIPSSYNPKLTIEIPPYVVDDHEELFANVSLSDLQFLVKGHIAPINAHKVVLFFRNAYFKEMVAEFCTD</sequence>
<dbReference type="SUPFAM" id="SSF48371">
    <property type="entry name" value="ARM repeat"/>
    <property type="match status" value="1"/>
</dbReference>
<accession>A0A024G666</accession>
<dbReference type="OrthoDB" id="2735536at2759"/>
<dbReference type="SMART" id="SM00185">
    <property type="entry name" value="ARM"/>
    <property type="match status" value="2"/>
</dbReference>
<dbReference type="Gene3D" id="1.25.10.10">
    <property type="entry name" value="Leucine-rich Repeat Variant"/>
    <property type="match status" value="1"/>
</dbReference>
<comment type="caution">
    <text evidence="1">The sequence shown here is derived from an EMBL/GenBank/DDBJ whole genome shotgun (WGS) entry which is preliminary data.</text>
</comment>
<dbReference type="EMBL" id="CAIX01000024">
    <property type="protein sequence ID" value="CCI41805.1"/>
    <property type="molecule type" value="Genomic_DNA"/>
</dbReference>